<evidence type="ECO:0000313" key="4">
    <source>
        <dbReference type="EMBL" id="TCO12519.1"/>
    </source>
</evidence>
<keyword evidence="5" id="KW-1185">Reference proteome</keyword>
<dbReference type="InterPro" id="IPR011990">
    <property type="entry name" value="TPR-like_helical_dom_sf"/>
</dbReference>
<name>A0A4R2GRJ7_9HYPH</name>
<gene>
    <name evidence="4" type="ORF">EV666_109167</name>
</gene>
<evidence type="ECO:0000256" key="2">
    <source>
        <dbReference type="SAM" id="MobiDB-lite"/>
    </source>
</evidence>
<feature type="repeat" description="TPR" evidence="1">
    <location>
        <begin position="169"/>
        <end position="202"/>
    </location>
</feature>
<reference evidence="4 5" key="1">
    <citation type="submission" date="2019-03" db="EMBL/GenBank/DDBJ databases">
        <title>Genomic Encyclopedia of Type Strains, Phase IV (KMG-IV): sequencing the most valuable type-strain genomes for metagenomic binning, comparative biology and taxonomic classification.</title>
        <authorList>
            <person name="Goeker M."/>
        </authorList>
    </citation>
    <scope>NUCLEOTIDE SEQUENCE [LARGE SCALE GENOMIC DNA]</scope>
    <source>
        <strain evidence="4 5">DSM 22958</strain>
    </source>
</reference>
<dbReference type="Gene3D" id="1.25.40.10">
    <property type="entry name" value="Tetratricopeptide repeat domain"/>
    <property type="match status" value="1"/>
</dbReference>
<organism evidence="4 5">
    <name type="scientific">Camelimonas lactis</name>
    <dbReference type="NCBI Taxonomy" id="659006"/>
    <lineage>
        <taxon>Bacteria</taxon>
        <taxon>Pseudomonadati</taxon>
        <taxon>Pseudomonadota</taxon>
        <taxon>Alphaproteobacteria</taxon>
        <taxon>Hyphomicrobiales</taxon>
        <taxon>Chelatococcaceae</taxon>
        <taxon>Camelimonas</taxon>
    </lineage>
</organism>
<dbReference type="EMBL" id="SLWL01000009">
    <property type="protein sequence ID" value="TCO12519.1"/>
    <property type="molecule type" value="Genomic_DNA"/>
</dbReference>
<evidence type="ECO:0000256" key="3">
    <source>
        <dbReference type="SAM" id="SignalP"/>
    </source>
</evidence>
<dbReference type="InterPro" id="IPR019734">
    <property type="entry name" value="TPR_rpt"/>
</dbReference>
<comment type="caution">
    <text evidence="4">The sequence shown here is derived from an EMBL/GenBank/DDBJ whole genome shotgun (WGS) entry which is preliminary data.</text>
</comment>
<accession>A0A4R2GRJ7</accession>
<dbReference type="AlphaFoldDB" id="A0A4R2GRJ7"/>
<keyword evidence="3" id="KW-0732">Signal</keyword>
<dbReference type="Proteomes" id="UP000294881">
    <property type="component" value="Unassembled WGS sequence"/>
</dbReference>
<keyword evidence="1" id="KW-0802">TPR repeat</keyword>
<dbReference type="SUPFAM" id="SSF48452">
    <property type="entry name" value="TPR-like"/>
    <property type="match status" value="1"/>
</dbReference>
<evidence type="ECO:0000313" key="5">
    <source>
        <dbReference type="Proteomes" id="UP000294881"/>
    </source>
</evidence>
<dbReference type="SMART" id="SM00028">
    <property type="entry name" value="TPR"/>
    <property type="match status" value="3"/>
</dbReference>
<proteinExistence type="predicted"/>
<dbReference type="PROSITE" id="PS50005">
    <property type="entry name" value="TPR"/>
    <property type="match status" value="2"/>
</dbReference>
<feature type="signal peptide" evidence="3">
    <location>
        <begin position="1"/>
        <end position="39"/>
    </location>
</feature>
<protein>
    <submittedName>
        <fullName evidence="4">Uncharacterized protein</fullName>
    </submittedName>
</protein>
<feature type="region of interest" description="Disordered" evidence="2">
    <location>
        <begin position="42"/>
        <end position="64"/>
    </location>
</feature>
<feature type="repeat" description="TPR" evidence="1">
    <location>
        <begin position="135"/>
        <end position="168"/>
    </location>
</feature>
<evidence type="ECO:0000256" key="1">
    <source>
        <dbReference type="PROSITE-ProRule" id="PRU00339"/>
    </source>
</evidence>
<feature type="chain" id="PRO_5020359788" evidence="3">
    <location>
        <begin position="40"/>
        <end position="221"/>
    </location>
</feature>
<sequence>MNGFGALAYYGRMTLRSPVSAFSIMLACVLLAGVAPASAAPASQTAGEGAGVKEEKAAPQPGGDPVDRLFERLGKITDEEEGEGVARRIEEQWLRSGSPTADLLMRRAVAATLGGDQALAVELLDRVIVLRPGWAEAWNRRATLFTLLGDDQRAAVDLKRALTLEPRHYQALAALGVIFSRNDDSRNALKAWRRSLALNPFQPELKQRVDRLAPDVDGRDL</sequence>